<feature type="compositionally biased region" description="Polar residues" evidence="7">
    <location>
        <begin position="60"/>
        <end position="72"/>
    </location>
</feature>
<accession>A0A0H2RMY3</accession>
<keyword evidence="1" id="KW-0479">Metal-binding</keyword>
<feature type="region of interest" description="Disordered" evidence="7">
    <location>
        <begin position="175"/>
        <end position="237"/>
    </location>
</feature>
<keyword evidence="10" id="KW-1185">Reference proteome</keyword>
<evidence type="ECO:0000256" key="7">
    <source>
        <dbReference type="SAM" id="MobiDB-lite"/>
    </source>
</evidence>
<sequence length="449" mass="47961">MSSPPAERSHLPPSSSSGQNRRISAYPPSQSMRTTPYSSLGDALGGSSSRSTHHYSGSGDFSTSNAIGTSINPVVPQISSEGRYYYQPTGVPSAYDYSNYQASSYDTPPQQQYGQTSLPPMRSASPAPHQPSSAVPSHYASSSAASYTHYPLPSQQSSYAPSSQQPQQWIEAEWQAHQAASFSPEPVQPQAYTSARSEIPHTPPVDHRQYGSIHYSSGQPRGEERSNETYYSPVSRGKMRERTYDFPATSGVHVGADTQSEVDFAKLSETFQQVIQVYSNVSPGAQSGSGRLPGMGDIDRMLRSATEGLRMLKPASSPVGGGTAPAERRSSGDSNSSGEKANAPAVSPKRAGDNTNSETHTCLSCGASSTPEWRRGPLGPRTLCNACGLVYAKLIKKRSREHGSNAMSTPTRLQVMPAPAPAIQEAPKYGSPDGGDSEDEHSYGSQDAR</sequence>
<dbReference type="GO" id="GO:0008270">
    <property type="term" value="F:zinc ion binding"/>
    <property type="evidence" value="ECO:0007669"/>
    <property type="project" value="UniProtKB-KW"/>
</dbReference>
<dbReference type="CDD" id="cd00202">
    <property type="entry name" value="ZnF_GATA"/>
    <property type="match status" value="1"/>
</dbReference>
<proteinExistence type="predicted"/>
<dbReference type="InParanoid" id="A0A0H2RMY3"/>
<protein>
    <recommendedName>
        <fullName evidence="8">GATA-type domain-containing protein</fullName>
    </recommendedName>
</protein>
<dbReference type="Pfam" id="PF00320">
    <property type="entry name" value="GATA"/>
    <property type="match status" value="1"/>
</dbReference>
<evidence type="ECO:0000256" key="2">
    <source>
        <dbReference type="ARBA" id="ARBA00022771"/>
    </source>
</evidence>
<dbReference type="SMART" id="SM00401">
    <property type="entry name" value="ZnF_GATA"/>
    <property type="match status" value="1"/>
</dbReference>
<evidence type="ECO:0000313" key="9">
    <source>
        <dbReference type="EMBL" id="KLO13249.1"/>
    </source>
</evidence>
<dbReference type="GO" id="GO:0043565">
    <property type="term" value="F:sequence-specific DNA binding"/>
    <property type="evidence" value="ECO:0007669"/>
    <property type="project" value="InterPro"/>
</dbReference>
<dbReference type="EMBL" id="KQ085962">
    <property type="protein sequence ID" value="KLO13249.1"/>
    <property type="molecule type" value="Genomic_DNA"/>
</dbReference>
<keyword evidence="2 6" id="KW-0863">Zinc-finger</keyword>
<evidence type="ECO:0000256" key="6">
    <source>
        <dbReference type="PROSITE-ProRule" id="PRU00094"/>
    </source>
</evidence>
<feature type="compositionally biased region" description="Polar residues" evidence="7">
    <location>
        <begin position="96"/>
        <end position="118"/>
    </location>
</feature>
<feature type="compositionally biased region" description="Polar residues" evidence="7">
    <location>
        <begin position="12"/>
        <end position="37"/>
    </location>
</feature>
<dbReference type="PANTHER" id="PTHR47172">
    <property type="entry name" value="OS01G0976800 PROTEIN"/>
    <property type="match status" value="1"/>
</dbReference>
<dbReference type="Proteomes" id="UP000053477">
    <property type="component" value="Unassembled WGS sequence"/>
</dbReference>
<evidence type="ECO:0000259" key="8">
    <source>
        <dbReference type="PROSITE" id="PS50114"/>
    </source>
</evidence>
<name>A0A0H2RMY3_9AGAM</name>
<feature type="region of interest" description="Disordered" evidence="7">
    <location>
        <begin position="311"/>
        <end position="377"/>
    </location>
</feature>
<dbReference type="PROSITE" id="PS00344">
    <property type="entry name" value="GATA_ZN_FINGER_1"/>
    <property type="match status" value="1"/>
</dbReference>
<dbReference type="InterPro" id="IPR013088">
    <property type="entry name" value="Znf_NHR/GATA"/>
</dbReference>
<feature type="domain" description="GATA-type" evidence="8">
    <location>
        <begin position="356"/>
        <end position="412"/>
    </location>
</feature>
<dbReference type="PROSITE" id="PS50114">
    <property type="entry name" value="GATA_ZN_FINGER_2"/>
    <property type="match status" value="1"/>
</dbReference>
<feature type="compositionally biased region" description="Low complexity" evidence="7">
    <location>
        <begin position="123"/>
        <end position="146"/>
    </location>
</feature>
<feature type="region of interest" description="Disordered" evidence="7">
    <location>
        <begin position="1"/>
        <end position="72"/>
    </location>
</feature>
<evidence type="ECO:0000313" key="10">
    <source>
        <dbReference type="Proteomes" id="UP000053477"/>
    </source>
</evidence>
<keyword evidence="3" id="KW-0862">Zinc</keyword>
<dbReference type="Gene3D" id="3.30.50.10">
    <property type="entry name" value="Erythroid Transcription Factor GATA-1, subunit A"/>
    <property type="match status" value="1"/>
</dbReference>
<gene>
    <name evidence="9" type="ORF">SCHPADRAFT_371624</name>
</gene>
<feature type="compositionally biased region" description="Polar residues" evidence="7">
    <location>
        <begin position="353"/>
        <end position="371"/>
    </location>
</feature>
<dbReference type="SUPFAM" id="SSF57716">
    <property type="entry name" value="Glucocorticoid receptor-like (DNA-binding domain)"/>
    <property type="match status" value="1"/>
</dbReference>
<keyword evidence="5" id="KW-0804">Transcription</keyword>
<evidence type="ECO:0000256" key="5">
    <source>
        <dbReference type="ARBA" id="ARBA00023163"/>
    </source>
</evidence>
<keyword evidence="4" id="KW-0805">Transcription regulation</keyword>
<evidence type="ECO:0000256" key="4">
    <source>
        <dbReference type="ARBA" id="ARBA00023015"/>
    </source>
</evidence>
<feature type="compositionally biased region" description="Low complexity" evidence="7">
    <location>
        <begin position="38"/>
        <end position="59"/>
    </location>
</feature>
<feature type="region of interest" description="Disordered" evidence="7">
    <location>
        <begin position="399"/>
        <end position="449"/>
    </location>
</feature>
<feature type="region of interest" description="Disordered" evidence="7">
    <location>
        <begin position="96"/>
        <end position="146"/>
    </location>
</feature>
<dbReference type="OrthoDB" id="2162994at2759"/>
<organism evidence="9 10">
    <name type="scientific">Schizopora paradoxa</name>
    <dbReference type="NCBI Taxonomy" id="27342"/>
    <lineage>
        <taxon>Eukaryota</taxon>
        <taxon>Fungi</taxon>
        <taxon>Dikarya</taxon>
        <taxon>Basidiomycota</taxon>
        <taxon>Agaricomycotina</taxon>
        <taxon>Agaricomycetes</taxon>
        <taxon>Hymenochaetales</taxon>
        <taxon>Schizoporaceae</taxon>
        <taxon>Schizopora</taxon>
    </lineage>
</organism>
<reference evidence="9 10" key="1">
    <citation type="submission" date="2015-04" db="EMBL/GenBank/DDBJ databases">
        <title>Complete genome sequence of Schizopora paradoxa KUC8140, a cosmopolitan wood degrader in East Asia.</title>
        <authorList>
            <consortium name="DOE Joint Genome Institute"/>
            <person name="Min B."/>
            <person name="Park H."/>
            <person name="Jang Y."/>
            <person name="Kim J.-J."/>
            <person name="Kim K.H."/>
            <person name="Pangilinan J."/>
            <person name="Lipzen A."/>
            <person name="Riley R."/>
            <person name="Grigoriev I.V."/>
            <person name="Spatafora J.W."/>
            <person name="Choi I.-G."/>
        </authorList>
    </citation>
    <scope>NUCLEOTIDE SEQUENCE [LARGE SCALE GENOMIC DNA]</scope>
    <source>
        <strain evidence="9 10">KUC8140</strain>
    </source>
</reference>
<dbReference type="AlphaFoldDB" id="A0A0H2RMY3"/>
<evidence type="ECO:0000256" key="3">
    <source>
        <dbReference type="ARBA" id="ARBA00022833"/>
    </source>
</evidence>
<dbReference type="STRING" id="27342.A0A0H2RMY3"/>
<evidence type="ECO:0000256" key="1">
    <source>
        <dbReference type="ARBA" id="ARBA00022723"/>
    </source>
</evidence>
<dbReference type="InterPro" id="IPR000679">
    <property type="entry name" value="Znf_GATA"/>
</dbReference>
<dbReference type="GO" id="GO:0006355">
    <property type="term" value="P:regulation of DNA-templated transcription"/>
    <property type="evidence" value="ECO:0007669"/>
    <property type="project" value="InterPro"/>
</dbReference>
<dbReference type="PANTHER" id="PTHR47172:SF24">
    <property type="entry name" value="GATA ZINC FINGER DOMAIN-CONTAINING PROTEIN 14-RELATED"/>
    <property type="match status" value="1"/>
</dbReference>